<reference evidence="3 4" key="1">
    <citation type="submission" date="2016-10" db="EMBL/GenBank/DDBJ databases">
        <title>Genome sequence of Streptomyces sp. MUSC 93.</title>
        <authorList>
            <person name="Lee L.-H."/>
            <person name="Ser H.-L."/>
            <person name="Law J.W.-F."/>
        </authorList>
    </citation>
    <scope>NUCLEOTIDE SEQUENCE [LARGE SCALE GENOMIC DNA]</scope>
    <source>
        <strain evidence="3 4">MUSC 93</strain>
    </source>
</reference>
<dbReference type="RefSeq" id="WP_071367596.1">
    <property type="nucleotide sequence ID" value="NZ_MLYP01000049.1"/>
</dbReference>
<name>A0A1S2P9R4_9ACTN</name>
<accession>A0A1S2P9R4</accession>
<gene>
    <name evidence="3" type="ORF">BIV24_19285</name>
</gene>
<dbReference type="CDD" id="cd04859">
    <property type="entry name" value="Prim_Pol"/>
    <property type="match status" value="1"/>
</dbReference>
<dbReference type="SUPFAM" id="SSF56747">
    <property type="entry name" value="Prim-pol domain"/>
    <property type="match status" value="1"/>
</dbReference>
<dbReference type="Pfam" id="PF09250">
    <property type="entry name" value="Prim-Pol"/>
    <property type="match status" value="1"/>
</dbReference>
<dbReference type="OrthoDB" id="3218228at2"/>
<dbReference type="SMART" id="SM00943">
    <property type="entry name" value="Prim-Pol"/>
    <property type="match status" value="1"/>
</dbReference>
<comment type="caution">
    <text evidence="3">The sequence shown here is derived from an EMBL/GenBank/DDBJ whole genome shotgun (WGS) entry which is preliminary data.</text>
</comment>
<dbReference type="InterPro" id="IPR051620">
    <property type="entry name" value="ORF904-like_C"/>
</dbReference>
<evidence type="ECO:0000313" key="3">
    <source>
        <dbReference type="EMBL" id="OIJ89764.1"/>
    </source>
</evidence>
<dbReference type="GO" id="GO:0016787">
    <property type="term" value="F:hydrolase activity"/>
    <property type="evidence" value="ECO:0007669"/>
    <property type="project" value="UniProtKB-KW"/>
</dbReference>
<organism evidence="3 4">
    <name type="scientific">Streptomyces colonosanans</name>
    <dbReference type="NCBI Taxonomy" id="1428652"/>
    <lineage>
        <taxon>Bacteria</taxon>
        <taxon>Bacillati</taxon>
        <taxon>Actinomycetota</taxon>
        <taxon>Actinomycetes</taxon>
        <taxon>Kitasatosporales</taxon>
        <taxon>Streptomycetaceae</taxon>
        <taxon>Streptomyces</taxon>
    </lineage>
</organism>
<protein>
    <submittedName>
        <fullName evidence="3">DNA primase</fullName>
    </submittedName>
</protein>
<sequence>MHHNTPAPLPRTALAAAERGWHVFPLIPGAKRPAIRSWEQRATVDAERVTRCWSTGGYNLGIATGPSRLLVVDLDVPKHDQDTPPAGTPKGVSDGTDALALLAEQHGQQWPGDTYTVRTASGGVHLYFSVPAGAKLRNSAGTLGWKVDTRAGGGYVVGAGSTVDGKTYAVVRDAEVAPLPEWMTKLLITAPLPPQRPATVPLIADGRRGSYLTVAVNAERGRVSDAPEGRRNSALYEASVALGQLVAGHELTATYVCERLLEAATDAGLPEREARRTIASGLRAGAKRPRTFGRRAA</sequence>
<evidence type="ECO:0000256" key="1">
    <source>
        <dbReference type="ARBA" id="ARBA00022801"/>
    </source>
</evidence>
<dbReference type="EMBL" id="MLYP01000049">
    <property type="protein sequence ID" value="OIJ89764.1"/>
    <property type="molecule type" value="Genomic_DNA"/>
</dbReference>
<dbReference type="Gene3D" id="3.30.720.160">
    <property type="entry name" value="Bifunctional DNA primase/polymerase, N-terminal"/>
    <property type="match status" value="1"/>
</dbReference>
<proteinExistence type="predicted"/>
<evidence type="ECO:0000313" key="4">
    <source>
        <dbReference type="Proteomes" id="UP000179935"/>
    </source>
</evidence>
<evidence type="ECO:0000259" key="2">
    <source>
        <dbReference type="SMART" id="SM00943"/>
    </source>
</evidence>
<feature type="domain" description="DNA primase/polymerase bifunctional N-terminal" evidence="2">
    <location>
        <begin position="13"/>
        <end position="183"/>
    </location>
</feature>
<dbReference type="PANTHER" id="PTHR35372">
    <property type="entry name" value="ATP BINDING PROTEIN-RELATED"/>
    <property type="match status" value="1"/>
</dbReference>
<dbReference type="STRING" id="1428652.BIV24_19285"/>
<dbReference type="Proteomes" id="UP000179935">
    <property type="component" value="Unassembled WGS sequence"/>
</dbReference>
<keyword evidence="4" id="KW-1185">Reference proteome</keyword>
<dbReference type="InterPro" id="IPR015330">
    <property type="entry name" value="DNA_primase/pol_bifunc_N"/>
</dbReference>
<dbReference type="AlphaFoldDB" id="A0A1S2P9R4"/>
<keyword evidence="1" id="KW-0378">Hydrolase</keyword>
<dbReference type="PANTHER" id="PTHR35372:SF2">
    <property type="entry name" value="SF3 HELICASE DOMAIN-CONTAINING PROTEIN"/>
    <property type="match status" value="1"/>
</dbReference>